<organism evidence="3 4">
    <name type="scientific">Actinorugispora endophytica</name>
    <dbReference type="NCBI Taxonomy" id="1605990"/>
    <lineage>
        <taxon>Bacteria</taxon>
        <taxon>Bacillati</taxon>
        <taxon>Actinomycetota</taxon>
        <taxon>Actinomycetes</taxon>
        <taxon>Streptosporangiales</taxon>
        <taxon>Nocardiopsidaceae</taxon>
        <taxon>Actinorugispora</taxon>
    </lineage>
</organism>
<sequence length="319" mass="32665">MGNGCTRQVERAPRVTETGVLTARGFRPLAGPFARWAERRGTTAAATGRAGLVLTAVAAVWFSSGTPRDSLIGSGFLALVLFADAAGDRLWSESGPRDALTAWSTTVLTHLRECVLYVGLAAGAVAAGAADAWVWAAGALIARALHGSALSARAARAAGAGAAPRDSAASEAGRLSPIDVVDPSRSGRAPADPSFTAELLGDAEPEPVDNGRRDAPIRIRTTPPPRGGGLTPLRSVSAGAGSSRKDRNTTGRVPIRIRTPKAGHGLMRALTAFASSERFLVVAVTVTIWDASVTFIALVVGSVIALAVGAATDSLRHAP</sequence>
<proteinExistence type="predicted"/>
<reference evidence="3 4" key="1">
    <citation type="submission" date="2019-03" db="EMBL/GenBank/DDBJ databases">
        <title>Genomic Encyclopedia of Type Strains, Phase IV (KMG-IV): sequencing the most valuable type-strain genomes for metagenomic binning, comparative biology and taxonomic classification.</title>
        <authorList>
            <person name="Goeker M."/>
        </authorList>
    </citation>
    <scope>NUCLEOTIDE SEQUENCE [LARGE SCALE GENOMIC DNA]</scope>
    <source>
        <strain evidence="3 4">DSM 46770</strain>
    </source>
</reference>
<evidence type="ECO:0000256" key="2">
    <source>
        <dbReference type="SAM" id="Phobius"/>
    </source>
</evidence>
<keyword evidence="2" id="KW-0812">Transmembrane</keyword>
<dbReference type="Proteomes" id="UP000295281">
    <property type="component" value="Unassembled WGS sequence"/>
</dbReference>
<feature type="region of interest" description="Disordered" evidence="1">
    <location>
        <begin position="163"/>
        <end position="249"/>
    </location>
</feature>
<keyword evidence="2" id="KW-0472">Membrane</keyword>
<protein>
    <recommendedName>
        <fullName evidence="5">CDP-alcohol phosphatidyltransferase-like enzyme</fullName>
    </recommendedName>
</protein>
<gene>
    <name evidence="3" type="ORF">EV190_10924</name>
</gene>
<evidence type="ECO:0000313" key="4">
    <source>
        <dbReference type="Proteomes" id="UP000295281"/>
    </source>
</evidence>
<evidence type="ECO:0000313" key="3">
    <source>
        <dbReference type="EMBL" id="TDQ51914.1"/>
    </source>
</evidence>
<name>A0A4R6V6Q2_9ACTN</name>
<keyword evidence="2" id="KW-1133">Transmembrane helix</keyword>
<accession>A0A4R6V6Q2</accession>
<comment type="caution">
    <text evidence="3">The sequence shown here is derived from an EMBL/GenBank/DDBJ whole genome shotgun (WGS) entry which is preliminary data.</text>
</comment>
<keyword evidence="4" id="KW-1185">Reference proteome</keyword>
<dbReference type="EMBL" id="SNYN01000009">
    <property type="protein sequence ID" value="TDQ51914.1"/>
    <property type="molecule type" value="Genomic_DNA"/>
</dbReference>
<dbReference type="AlphaFoldDB" id="A0A4R6V6Q2"/>
<feature type="transmembrane region" description="Helical" evidence="2">
    <location>
        <begin position="295"/>
        <end position="315"/>
    </location>
</feature>
<evidence type="ECO:0008006" key="5">
    <source>
        <dbReference type="Google" id="ProtNLM"/>
    </source>
</evidence>
<evidence type="ECO:0000256" key="1">
    <source>
        <dbReference type="SAM" id="MobiDB-lite"/>
    </source>
</evidence>
<feature type="compositionally biased region" description="Low complexity" evidence="1">
    <location>
        <begin position="163"/>
        <end position="173"/>
    </location>
</feature>